<accession>A0ABP5FNT9</accession>
<dbReference type="EMBL" id="BAAAMN010000014">
    <property type="protein sequence ID" value="GAA2030784.1"/>
    <property type="molecule type" value="Genomic_DNA"/>
</dbReference>
<gene>
    <name evidence="2" type="ORF">GCM10009720_08780</name>
</gene>
<feature type="coiled-coil region" evidence="1">
    <location>
        <begin position="133"/>
        <end position="160"/>
    </location>
</feature>
<sequence length="165" mass="18501">MQAEEFYPPYRTSFDGIGKIIEQAYHGYDDSTPIMVQPDSSGQVKDIANTTVMQLLGDISYDHYTTSPSPAIRTTTVNLYGERKGVLNGTENPDNAHYMVVTASAVINLDMLGAKHEQIFKDVYQIIGTKADQRDAERQRQTKLDRRAKLQAELDALDEDLGLEE</sequence>
<keyword evidence="1" id="KW-0175">Coiled coil</keyword>
<evidence type="ECO:0000313" key="2">
    <source>
        <dbReference type="EMBL" id="GAA2030784.1"/>
    </source>
</evidence>
<protein>
    <submittedName>
        <fullName evidence="2">Uncharacterized protein</fullName>
    </submittedName>
</protein>
<comment type="caution">
    <text evidence="2">The sequence shown here is derived from an EMBL/GenBank/DDBJ whole genome shotgun (WGS) entry which is preliminary data.</text>
</comment>
<dbReference type="RefSeq" id="WP_343956388.1">
    <property type="nucleotide sequence ID" value="NZ_BAAAMN010000014.1"/>
</dbReference>
<organism evidence="2 3">
    <name type="scientific">Yaniella flava</name>
    <dbReference type="NCBI Taxonomy" id="287930"/>
    <lineage>
        <taxon>Bacteria</taxon>
        <taxon>Bacillati</taxon>
        <taxon>Actinomycetota</taxon>
        <taxon>Actinomycetes</taxon>
        <taxon>Micrococcales</taxon>
        <taxon>Micrococcaceae</taxon>
        <taxon>Yaniella</taxon>
    </lineage>
</organism>
<evidence type="ECO:0000256" key="1">
    <source>
        <dbReference type="SAM" id="Coils"/>
    </source>
</evidence>
<dbReference type="Proteomes" id="UP001501461">
    <property type="component" value="Unassembled WGS sequence"/>
</dbReference>
<proteinExistence type="predicted"/>
<keyword evidence="3" id="KW-1185">Reference proteome</keyword>
<reference evidence="3" key="1">
    <citation type="journal article" date="2019" name="Int. J. Syst. Evol. Microbiol.">
        <title>The Global Catalogue of Microorganisms (GCM) 10K type strain sequencing project: providing services to taxonomists for standard genome sequencing and annotation.</title>
        <authorList>
            <consortium name="The Broad Institute Genomics Platform"/>
            <consortium name="The Broad Institute Genome Sequencing Center for Infectious Disease"/>
            <person name="Wu L."/>
            <person name="Ma J."/>
        </authorList>
    </citation>
    <scope>NUCLEOTIDE SEQUENCE [LARGE SCALE GENOMIC DNA]</scope>
    <source>
        <strain evidence="3">JCM 13595</strain>
    </source>
</reference>
<evidence type="ECO:0000313" key="3">
    <source>
        <dbReference type="Proteomes" id="UP001501461"/>
    </source>
</evidence>
<name>A0ABP5FNT9_9MICC</name>